<dbReference type="Pfam" id="PF03050">
    <property type="entry name" value="DDE_Tnp_IS66"/>
    <property type="match status" value="1"/>
</dbReference>
<dbReference type="PANTHER" id="PTHR33678:SF1">
    <property type="entry name" value="BLL1576 PROTEIN"/>
    <property type="match status" value="1"/>
</dbReference>
<comment type="caution">
    <text evidence="3">The sequence shown here is derived from an EMBL/GenBank/DDBJ whole genome shotgun (WGS) entry which is preliminary data.</text>
</comment>
<dbReference type="EMBL" id="JACHXS010000001">
    <property type="protein sequence ID" value="MBB3219904.1"/>
    <property type="molecule type" value="Genomic_DNA"/>
</dbReference>
<evidence type="ECO:0000259" key="1">
    <source>
        <dbReference type="Pfam" id="PF03050"/>
    </source>
</evidence>
<evidence type="ECO:0000313" key="3">
    <source>
        <dbReference type="EMBL" id="MBB3219904.1"/>
    </source>
</evidence>
<dbReference type="PANTHER" id="PTHR33678">
    <property type="entry name" value="BLL1576 PROTEIN"/>
    <property type="match status" value="1"/>
</dbReference>
<protein>
    <recommendedName>
        <fullName evidence="5">Transposase</fullName>
    </recommendedName>
</protein>
<sequence length="170" mass="18666">MHAANASPVAEEALRRIAQLYAIEQLAHDMTPEQRLALRQQQAVPAMADLHTWLLATQRTAAGSGMAKSIDHALKRWPALQRYVTAGHLPIDNNPVENAIRPIAIGKKNWLFTGSDRAGRRAAAIQSLFATAKLNGLDSARWLAETLEKLPTCPNSTIDSLLPFAEFTHN</sequence>
<dbReference type="InterPro" id="IPR039552">
    <property type="entry name" value="IS66_C"/>
</dbReference>
<evidence type="ECO:0000313" key="4">
    <source>
        <dbReference type="Proteomes" id="UP000584325"/>
    </source>
</evidence>
<accession>A0A7W5E773</accession>
<gene>
    <name evidence="3" type="ORF">FHS02_000691</name>
</gene>
<feature type="domain" description="Transposase IS66 central" evidence="1">
    <location>
        <begin position="3"/>
        <end position="120"/>
    </location>
</feature>
<evidence type="ECO:0008006" key="5">
    <source>
        <dbReference type="Google" id="ProtNLM"/>
    </source>
</evidence>
<dbReference type="InterPro" id="IPR004291">
    <property type="entry name" value="Transposase_IS66_central"/>
</dbReference>
<dbReference type="AlphaFoldDB" id="A0A7W5E773"/>
<dbReference type="Pfam" id="PF13817">
    <property type="entry name" value="DDE_Tnp_IS66_C"/>
    <property type="match status" value="1"/>
</dbReference>
<dbReference type="InterPro" id="IPR052344">
    <property type="entry name" value="Transposase-related"/>
</dbReference>
<name>A0A7W5E773_9BURK</name>
<reference evidence="3 4" key="1">
    <citation type="submission" date="2020-08" db="EMBL/GenBank/DDBJ databases">
        <title>Genomic Encyclopedia of Type Strains, Phase III (KMG-III): the genomes of soil and plant-associated and newly described type strains.</title>
        <authorList>
            <person name="Whitman W."/>
        </authorList>
    </citation>
    <scope>NUCLEOTIDE SEQUENCE [LARGE SCALE GENOMIC DNA]</scope>
    <source>
        <strain evidence="3 4">CECT 7753</strain>
    </source>
</reference>
<dbReference type="Proteomes" id="UP000584325">
    <property type="component" value="Unassembled WGS sequence"/>
</dbReference>
<proteinExistence type="predicted"/>
<feature type="domain" description="Transposase IS66 C-terminal" evidence="2">
    <location>
        <begin position="127"/>
        <end position="163"/>
    </location>
</feature>
<evidence type="ECO:0000259" key="2">
    <source>
        <dbReference type="Pfam" id="PF13817"/>
    </source>
</evidence>
<organism evidence="3 4">
    <name type="scientific">Pseudoduganella umbonata</name>
    <dbReference type="NCBI Taxonomy" id="864828"/>
    <lineage>
        <taxon>Bacteria</taxon>
        <taxon>Pseudomonadati</taxon>
        <taxon>Pseudomonadota</taxon>
        <taxon>Betaproteobacteria</taxon>
        <taxon>Burkholderiales</taxon>
        <taxon>Oxalobacteraceae</taxon>
        <taxon>Telluria group</taxon>
        <taxon>Pseudoduganella</taxon>
    </lineage>
</organism>